<sequence length="581" mass="62579">MNWNNVIQGFIFLATVILLAKPLGTYMARVYEGKPTGLHVVLGPVERWIYRLSGIYPETGMSWKGYAVAMMLFNGIGIAVVYALQRLQAYLPLNPMSMPGVAPDLAFNTAISFATNTNWQSYGGETTLSYLTQMAGLTTQNFVSAASGMAVLVALIRGFIQKKAETIGNFWVDLVRSTLYILLPLSMILAIFLVSQGVVQTFKPYEKVTLLQPVMDSNGASVQEQVLALGPAASQVAIKQLGTNGGGFFNVNSAHPFENPTPVSNFLEVIAIILIPAALCYTFGYMVRDKRQGWALLAVMLIIFIPCLWSCIFFEQQGNPLLSSLGIDQKATAFQPGGNMEGKEARFGIANSAIWAVTTTAVSNGSVNSMHDSYTPLRGLIPVWLMQLGEVVFGGAGSGLYGMIAFAIIAVFIAGLMIGRTPEYLGKKIEAFEMKMASLMILIPPALVLAGTAVAVILPQAKASIFNPGPHGFSEVLYAFSSAANNNGSAFGGLSANTPFYNIALGLAMFFARYWLAIPMLAVAGSLSRKKIVPVSQGTLPTHTPLFIIFLAMVVLIVGALTFFPALVLGPIVEHFMLHHR</sequence>
<dbReference type="GO" id="GO:0005886">
    <property type="term" value="C:plasma membrane"/>
    <property type="evidence" value="ECO:0007669"/>
    <property type="project" value="UniProtKB-SubCell"/>
</dbReference>
<keyword evidence="6 9" id="KW-1133">Transmembrane helix</keyword>
<evidence type="ECO:0000313" key="10">
    <source>
        <dbReference type="EMBL" id="OOP57068.1"/>
    </source>
</evidence>
<gene>
    <name evidence="9" type="primary">kdpA</name>
    <name evidence="10" type="ORF">AYP45_05450</name>
</gene>
<dbReference type="InterPro" id="IPR004623">
    <property type="entry name" value="KdpA"/>
</dbReference>
<feature type="transmembrane region" description="Helical" evidence="9">
    <location>
        <begin position="400"/>
        <end position="418"/>
    </location>
</feature>
<evidence type="ECO:0000256" key="8">
    <source>
        <dbReference type="ARBA" id="ARBA00023136"/>
    </source>
</evidence>
<keyword evidence="1 9" id="KW-0813">Transport</keyword>
<evidence type="ECO:0000256" key="9">
    <source>
        <dbReference type="HAMAP-Rule" id="MF_00275"/>
    </source>
</evidence>
<comment type="subcellular location">
    <subcellularLocation>
        <location evidence="9">Cell membrane</location>
        <topology evidence="9">Multi-pass membrane protein</topology>
    </subcellularLocation>
</comment>
<dbReference type="STRING" id="1004156.AYP45_05450"/>
<protein>
    <recommendedName>
        <fullName evidence="9">Potassium-transporting ATPase potassium-binding subunit</fullName>
    </recommendedName>
    <alternativeName>
        <fullName evidence="9">ATP phosphohydrolase [potassium-transporting] A chain</fullName>
    </alternativeName>
    <alternativeName>
        <fullName evidence="9">Potassium-binding and translocating subunit A</fullName>
    </alternativeName>
    <alternativeName>
        <fullName evidence="9">Potassium-translocating ATPase A chain</fullName>
    </alternativeName>
</protein>
<comment type="function">
    <text evidence="9">Part of the high-affinity ATP-driven potassium transport (or Kdp) system, which catalyzes the hydrolysis of ATP coupled with the electrogenic transport of potassium into the cytoplasm. This subunit binds the extracellular potassium ions and delivers the ions to the membrane domain of KdpB through an intramembrane tunnel.</text>
</comment>
<keyword evidence="7 9" id="KW-0406">Ion transport</keyword>
<dbReference type="EMBL" id="AYTS01000045">
    <property type="protein sequence ID" value="OOP57068.1"/>
    <property type="molecule type" value="Genomic_DNA"/>
</dbReference>
<reference evidence="10 11" key="1">
    <citation type="journal article" date="2017" name="Water Res.">
        <title>Discovery and metagenomic analysis of an anammox bacterial enrichment related to Candidatus "Brocadia caroliniensis" in a full-scale glycerol-fed nitritation-denitritation separate centrate treatment process.</title>
        <authorList>
            <person name="Park H."/>
            <person name="Brotto A.C."/>
            <person name="van Loosdrecht M.C."/>
            <person name="Chandran K."/>
        </authorList>
    </citation>
    <scope>NUCLEOTIDE SEQUENCE [LARGE SCALE GENOMIC DNA]</scope>
    <source>
        <strain evidence="10">26THWARD</strain>
    </source>
</reference>
<comment type="caution">
    <text evidence="10">The sequence shown here is derived from an EMBL/GenBank/DDBJ whole genome shotgun (WGS) entry which is preliminary data.</text>
</comment>
<evidence type="ECO:0000256" key="3">
    <source>
        <dbReference type="ARBA" id="ARBA00022538"/>
    </source>
</evidence>
<comment type="similarity">
    <text evidence="9">Belongs to the KdpA family.</text>
</comment>
<name>A0A1V4AVB4_9BACT</name>
<dbReference type="PIRSF" id="PIRSF001294">
    <property type="entry name" value="K_ATPaseA"/>
    <property type="match status" value="1"/>
</dbReference>
<feature type="transmembrane region" description="Helical" evidence="9">
    <location>
        <begin position="439"/>
        <end position="458"/>
    </location>
</feature>
<feature type="transmembrane region" description="Helical" evidence="9">
    <location>
        <begin position="65"/>
        <end position="84"/>
    </location>
</feature>
<feature type="transmembrane region" description="Helical" evidence="9">
    <location>
        <begin position="500"/>
        <end position="525"/>
    </location>
</feature>
<keyword evidence="2 9" id="KW-1003">Cell membrane</keyword>
<evidence type="ECO:0000256" key="1">
    <source>
        <dbReference type="ARBA" id="ARBA00022448"/>
    </source>
</evidence>
<keyword evidence="3 9" id="KW-0633">Potassium transport</keyword>
<dbReference type="AlphaFoldDB" id="A0A1V4AVB4"/>
<dbReference type="GO" id="GO:0030955">
    <property type="term" value="F:potassium ion binding"/>
    <property type="evidence" value="ECO:0007669"/>
    <property type="project" value="UniProtKB-UniRule"/>
</dbReference>
<dbReference type="GO" id="GO:0008556">
    <property type="term" value="F:P-type potassium transmembrane transporter activity"/>
    <property type="evidence" value="ECO:0007669"/>
    <property type="project" value="InterPro"/>
</dbReference>
<accession>A0A1V4AVB4</accession>
<dbReference type="Pfam" id="PF03814">
    <property type="entry name" value="KdpA"/>
    <property type="match status" value="1"/>
</dbReference>
<evidence type="ECO:0000256" key="6">
    <source>
        <dbReference type="ARBA" id="ARBA00022989"/>
    </source>
</evidence>
<dbReference type="NCBIfam" id="TIGR00680">
    <property type="entry name" value="kdpA"/>
    <property type="match status" value="1"/>
</dbReference>
<feature type="transmembrane region" description="Helical" evidence="9">
    <location>
        <begin position="546"/>
        <end position="573"/>
    </location>
</feature>
<dbReference type="HAMAP" id="MF_00275">
    <property type="entry name" value="KdpA"/>
    <property type="match status" value="1"/>
</dbReference>
<feature type="transmembrane region" description="Helical" evidence="9">
    <location>
        <begin position="294"/>
        <end position="315"/>
    </location>
</feature>
<organism evidence="10 11">
    <name type="scientific">Candidatus Brocadia carolinensis</name>
    <dbReference type="NCBI Taxonomy" id="1004156"/>
    <lineage>
        <taxon>Bacteria</taxon>
        <taxon>Pseudomonadati</taxon>
        <taxon>Planctomycetota</taxon>
        <taxon>Candidatus Brocadiia</taxon>
        <taxon>Candidatus Brocadiales</taxon>
        <taxon>Candidatus Brocadiaceae</taxon>
        <taxon>Candidatus Brocadia</taxon>
    </lineage>
</organism>
<evidence type="ECO:0000256" key="4">
    <source>
        <dbReference type="ARBA" id="ARBA00022692"/>
    </source>
</evidence>
<dbReference type="PANTHER" id="PTHR30607:SF2">
    <property type="entry name" value="POTASSIUM-TRANSPORTING ATPASE POTASSIUM-BINDING SUBUNIT"/>
    <property type="match status" value="1"/>
</dbReference>
<keyword evidence="5 9" id="KW-0630">Potassium</keyword>
<keyword evidence="8 9" id="KW-0472">Membrane</keyword>
<evidence type="ECO:0000256" key="5">
    <source>
        <dbReference type="ARBA" id="ARBA00022958"/>
    </source>
</evidence>
<proteinExistence type="inferred from homology"/>
<evidence type="ECO:0000256" key="2">
    <source>
        <dbReference type="ARBA" id="ARBA00022475"/>
    </source>
</evidence>
<comment type="subunit">
    <text evidence="9">The system is composed of three essential subunits: KdpA, KdpB and KdpC.</text>
</comment>
<feature type="transmembrane region" description="Helical" evidence="9">
    <location>
        <begin position="180"/>
        <end position="199"/>
    </location>
</feature>
<dbReference type="Proteomes" id="UP000189681">
    <property type="component" value="Unassembled WGS sequence"/>
</dbReference>
<evidence type="ECO:0000256" key="7">
    <source>
        <dbReference type="ARBA" id="ARBA00023065"/>
    </source>
</evidence>
<dbReference type="PANTHER" id="PTHR30607">
    <property type="entry name" value="POTASSIUM-TRANSPORTING ATPASE A CHAIN"/>
    <property type="match status" value="1"/>
</dbReference>
<feature type="transmembrane region" description="Helical" evidence="9">
    <location>
        <begin position="142"/>
        <end position="160"/>
    </location>
</feature>
<feature type="transmembrane region" description="Helical" evidence="9">
    <location>
        <begin position="6"/>
        <end position="24"/>
    </location>
</feature>
<feature type="transmembrane region" description="Helical" evidence="9">
    <location>
        <begin position="266"/>
        <end position="287"/>
    </location>
</feature>
<keyword evidence="4 9" id="KW-0812">Transmembrane</keyword>
<evidence type="ECO:0000313" key="11">
    <source>
        <dbReference type="Proteomes" id="UP000189681"/>
    </source>
</evidence>